<keyword evidence="8" id="KW-0732">Signal</keyword>
<feature type="signal peptide" evidence="8">
    <location>
        <begin position="1"/>
        <end position="19"/>
    </location>
</feature>
<keyword evidence="6" id="KW-0278">Fertilization</keyword>
<dbReference type="OrthoDB" id="406838at2759"/>
<dbReference type="InParanoid" id="A0A5F5PWY7"/>
<evidence type="ECO:0000256" key="5">
    <source>
        <dbReference type="ARBA" id="ARBA00023157"/>
    </source>
</evidence>
<dbReference type="PaxDb" id="9796-ENSECAP00000053133"/>
<feature type="disulfide bond" evidence="7">
    <location>
        <begin position="96"/>
        <end position="123"/>
    </location>
</feature>
<organism evidence="10 11">
    <name type="scientific">Equus caballus</name>
    <name type="common">Horse</name>
    <dbReference type="NCBI Taxonomy" id="9796"/>
    <lineage>
        <taxon>Eukaryota</taxon>
        <taxon>Metazoa</taxon>
        <taxon>Chordata</taxon>
        <taxon>Craniata</taxon>
        <taxon>Vertebrata</taxon>
        <taxon>Euteleostomi</taxon>
        <taxon>Mammalia</taxon>
        <taxon>Eutheria</taxon>
        <taxon>Laurasiatheria</taxon>
        <taxon>Perissodactyla</taxon>
        <taxon>Equidae</taxon>
        <taxon>Equus</taxon>
    </lineage>
</organism>
<dbReference type="AlphaFoldDB" id="A0A5F5PWY7"/>
<evidence type="ECO:0000313" key="11">
    <source>
        <dbReference type="Proteomes" id="UP000002281"/>
    </source>
</evidence>
<evidence type="ECO:0000256" key="2">
    <source>
        <dbReference type="ARBA" id="ARBA00010011"/>
    </source>
</evidence>
<dbReference type="PANTHER" id="PTHR22918">
    <property type="entry name" value="SEMINAL PLASMA PROTEIN"/>
    <property type="match status" value="1"/>
</dbReference>
<protein>
    <recommendedName>
        <fullName evidence="9">Fibronectin type-II domain-containing protein</fullName>
    </recommendedName>
</protein>
<dbReference type="Proteomes" id="UP000002281">
    <property type="component" value="Chromosome 10"/>
</dbReference>
<evidence type="ECO:0000256" key="4">
    <source>
        <dbReference type="ARBA" id="ARBA00022737"/>
    </source>
</evidence>
<reference evidence="10 11" key="1">
    <citation type="journal article" date="2009" name="Science">
        <title>Genome sequence, comparative analysis, and population genetics of the domestic horse.</title>
        <authorList>
            <consortium name="Broad Institute Genome Sequencing Platform"/>
            <consortium name="Broad Institute Whole Genome Assembly Team"/>
            <person name="Wade C.M."/>
            <person name="Giulotto E."/>
            <person name="Sigurdsson S."/>
            <person name="Zoli M."/>
            <person name="Gnerre S."/>
            <person name="Imsland F."/>
            <person name="Lear T.L."/>
            <person name="Adelson D.L."/>
            <person name="Bailey E."/>
            <person name="Bellone R.R."/>
            <person name="Bloecker H."/>
            <person name="Distl O."/>
            <person name="Edgar R.C."/>
            <person name="Garber M."/>
            <person name="Leeb T."/>
            <person name="Mauceli E."/>
            <person name="MacLeod J.N."/>
            <person name="Penedo M.C.T."/>
            <person name="Raison J.M."/>
            <person name="Sharpe T."/>
            <person name="Vogel J."/>
            <person name="Andersson L."/>
            <person name="Antczak D.F."/>
            <person name="Biagi T."/>
            <person name="Binns M.M."/>
            <person name="Chowdhary B.P."/>
            <person name="Coleman S.J."/>
            <person name="Della Valle G."/>
            <person name="Fryc S."/>
            <person name="Guerin G."/>
            <person name="Hasegawa T."/>
            <person name="Hill E.W."/>
            <person name="Jurka J."/>
            <person name="Kiialainen A."/>
            <person name="Lindgren G."/>
            <person name="Liu J."/>
            <person name="Magnani E."/>
            <person name="Mickelson J.R."/>
            <person name="Murray J."/>
            <person name="Nergadze S.G."/>
            <person name="Onofrio R."/>
            <person name="Pedroni S."/>
            <person name="Piras M.F."/>
            <person name="Raudsepp T."/>
            <person name="Rocchi M."/>
            <person name="Roeed K.H."/>
            <person name="Ryder O.A."/>
            <person name="Searle S."/>
            <person name="Skow L."/>
            <person name="Swinburne J.E."/>
            <person name="Syvaenen A.C."/>
            <person name="Tozaki T."/>
            <person name="Valberg S.J."/>
            <person name="Vaudin M."/>
            <person name="White J.R."/>
            <person name="Zody M.C."/>
            <person name="Lander E.S."/>
            <person name="Lindblad-Toh K."/>
        </authorList>
    </citation>
    <scope>NUCLEOTIDE SEQUENCE [LARGE SCALE GENOMIC DNA]</scope>
    <source>
        <strain evidence="10 11">Thoroughbred</strain>
    </source>
</reference>
<dbReference type="CDD" id="cd00062">
    <property type="entry name" value="FN2"/>
    <property type="match status" value="1"/>
</dbReference>
<dbReference type="SUPFAM" id="SSF57440">
    <property type="entry name" value="Kringle-like"/>
    <property type="match status" value="2"/>
</dbReference>
<dbReference type="KEGG" id="ecb:106781464"/>
<dbReference type="Pfam" id="PF00040">
    <property type="entry name" value="fn2"/>
    <property type="match status" value="2"/>
</dbReference>
<feature type="domain" description="Fibronectin type-II" evidence="9">
    <location>
        <begin position="32"/>
        <end position="76"/>
    </location>
</feature>
<evidence type="ECO:0000256" key="7">
    <source>
        <dbReference type="PROSITE-ProRule" id="PRU00479"/>
    </source>
</evidence>
<feature type="domain" description="Fibronectin type-II" evidence="9">
    <location>
        <begin position="77"/>
        <end position="125"/>
    </location>
</feature>
<dbReference type="InterPro" id="IPR051666">
    <property type="entry name" value="SP_Capacitation_Regulator"/>
</dbReference>
<dbReference type="FunFam" id="2.10.10.10:FF:000015">
    <property type="entry name" value="Binder of sperm protein homolog 2"/>
    <property type="match status" value="1"/>
</dbReference>
<dbReference type="InterPro" id="IPR036943">
    <property type="entry name" value="FN_type2_sf"/>
</dbReference>
<reference evidence="10" key="2">
    <citation type="submission" date="2025-08" db="UniProtKB">
        <authorList>
            <consortium name="Ensembl"/>
        </authorList>
    </citation>
    <scope>IDENTIFICATION</scope>
    <source>
        <strain evidence="10">Thoroughbred</strain>
    </source>
</reference>
<dbReference type="Ensembl" id="ENSECAT00000069947.2">
    <property type="protein sequence ID" value="ENSECAP00000053133.1"/>
    <property type="gene ID" value="ENSECAG00000043100.2"/>
</dbReference>
<evidence type="ECO:0000256" key="8">
    <source>
        <dbReference type="SAM" id="SignalP"/>
    </source>
</evidence>
<keyword evidence="11" id="KW-1185">Reference proteome</keyword>
<dbReference type="RefSeq" id="XP_014585015.1">
    <property type="nucleotide sequence ID" value="XM_014729529.3"/>
</dbReference>
<dbReference type="PANTHER" id="PTHR22918:SF5">
    <property type="entry name" value="BINDER OF SPERM PROTEIN HOMOLOG 2"/>
    <property type="match status" value="1"/>
</dbReference>
<comment type="subcellular location">
    <subcellularLocation>
        <location evidence="1">Secreted</location>
    </subcellularLocation>
</comment>
<comment type="similarity">
    <text evidence="2">Belongs to the seminal plasma protein family.</text>
</comment>
<name>A0A5F5PWY7_HORSE</name>
<dbReference type="Gene3D" id="2.10.10.10">
    <property type="entry name" value="Fibronectin, type II, collagen-binding"/>
    <property type="match status" value="2"/>
</dbReference>
<feature type="disulfide bond" evidence="7">
    <location>
        <begin position="82"/>
        <end position="108"/>
    </location>
</feature>
<dbReference type="InterPro" id="IPR000562">
    <property type="entry name" value="FN_type2_dom"/>
</dbReference>
<sequence>MKNLASWVSLVLCVYGLKAELIAHLHPPVPEFVDRDCVFPFVYGDVTHYNCISIHSDYDWCSLDTEFQGRWRYCTGQDPPKCSFPFFFKQKIFHHCTKEGYIFNRSWCSLTKNYNRDRKWKQCSPQNF</sequence>
<keyword evidence="3" id="KW-0964">Secreted</keyword>
<dbReference type="GO" id="GO:0048240">
    <property type="term" value="P:sperm capacitation"/>
    <property type="evidence" value="ECO:0000318"/>
    <property type="project" value="GO_Central"/>
</dbReference>
<dbReference type="PRINTS" id="PR00013">
    <property type="entry name" value="FNTYPEII"/>
</dbReference>
<dbReference type="InterPro" id="IPR013806">
    <property type="entry name" value="Kringle-like"/>
</dbReference>
<keyword evidence="5 7" id="KW-1015">Disulfide bond</keyword>
<dbReference type="Bgee" id="ENSECAG00000043100">
    <property type="expression patterns" value="Expressed in prefrontal cortex and 1 other cell type or tissue"/>
</dbReference>
<dbReference type="GeneID" id="106781464"/>
<dbReference type="GeneTree" id="ENSGT00940000163805"/>
<dbReference type="FunFam" id="2.10.10.10:FF:000005">
    <property type="entry name" value="Epididymal sperm binding protein 1"/>
    <property type="match status" value="1"/>
</dbReference>
<keyword evidence="4" id="KW-0677">Repeat</keyword>
<dbReference type="OMA" id="FQGRWRY"/>
<dbReference type="GO" id="GO:0005576">
    <property type="term" value="C:extracellular region"/>
    <property type="evidence" value="ECO:0007669"/>
    <property type="project" value="UniProtKB-SubCell"/>
</dbReference>
<evidence type="ECO:0000313" key="10">
    <source>
        <dbReference type="Ensembl" id="ENSECAP00000053133.1"/>
    </source>
</evidence>
<dbReference type="GO" id="GO:0008201">
    <property type="term" value="F:heparin binding"/>
    <property type="evidence" value="ECO:0000318"/>
    <property type="project" value="GO_Central"/>
</dbReference>
<evidence type="ECO:0000256" key="1">
    <source>
        <dbReference type="ARBA" id="ARBA00004613"/>
    </source>
</evidence>
<feature type="chain" id="PRO_5023852513" description="Fibronectin type-II domain-containing protein" evidence="8">
    <location>
        <begin position="20"/>
        <end position="128"/>
    </location>
</feature>
<dbReference type="SMR" id="A0A5F5PWY7"/>
<dbReference type="STRING" id="9796.ENSECAP00000053133"/>
<dbReference type="PROSITE" id="PS51092">
    <property type="entry name" value="FN2_2"/>
    <property type="match status" value="2"/>
</dbReference>
<reference evidence="10" key="3">
    <citation type="submission" date="2025-09" db="UniProtKB">
        <authorList>
            <consortium name="Ensembl"/>
        </authorList>
    </citation>
    <scope>IDENTIFICATION</scope>
    <source>
        <strain evidence="10">Thoroughbred</strain>
    </source>
</reference>
<evidence type="ECO:0000256" key="3">
    <source>
        <dbReference type="ARBA" id="ARBA00022525"/>
    </source>
</evidence>
<accession>A0A5F5PWY7</accession>
<gene>
    <name evidence="10" type="primary">LOC106781464</name>
</gene>
<dbReference type="SMART" id="SM00059">
    <property type="entry name" value="FN2"/>
    <property type="match status" value="2"/>
</dbReference>
<comment type="caution">
    <text evidence="7">Lacks conserved residue(s) required for the propagation of feature annotation.</text>
</comment>
<proteinExistence type="inferred from homology"/>
<dbReference type="GO" id="GO:0009986">
    <property type="term" value="C:cell surface"/>
    <property type="evidence" value="ECO:0000318"/>
    <property type="project" value="GO_Central"/>
</dbReference>
<evidence type="ECO:0000256" key="6">
    <source>
        <dbReference type="ARBA" id="ARBA00023279"/>
    </source>
</evidence>
<evidence type="ECO:0000259" key="9">
    <source>
        <dbReference type="PROSITE" id="PS51092"/>
    </source>
</evidence>